<keyword evidence="2" id="KW-1185">Reference proteome</keyword>
<dbReference type="STRING" id="1357399.HMPREF2087_01159"/>
<protein>
    <recommendedName>
        <fullName evidence="3">HTH HARE-type domain-containing protein</fullName>
    </recommendedName>
</protein>
<name>V8CHC7_9HELI</name>
<gene>
    <name evidence="1" type="ORF">HMPREF2087_01159</name>
</gene>
<dbReference type="EMBL" id="AZJJ01000002">
    <property type="protein sequence ID" value="ETD26769.1"/>
    <property type="molecule type" value="Genomic_DNA"/>
</dbReference>
<evidence type="ECO:0000313" key="1">
    <source>
        <dbReference type="EMBL" id="ETD26769.1"/>
    </source>
</evidence>
<proteinExistence type="predicted"/>
<reference evidence="1 2" key="1">
    <citation type="submission" date="2013-10" db="EMBL/GenBank/DDBJ databases">
        <title>The Genome Sequence of Helicobacter canis NCTC 12740.</title>
        <authorList>
            <consortium name="The Broad Institute Genomics Platform"/>
            <person name="Earl A."/>
            <person name="Fox J.G."/>
            <person name="Shen Z."/>
            <person name="Young S.K."/>
            <person name="Zeng Q."/>
            <person name="Gargeya S."/>
            <person name="Fitzgerald M."/>
            <person name="Abouelleil A."/>
            <person name="Alvarado L."/>
            <person name="Chapman S.B."/>
            <person name="Gainer-Dewar J."/>
            <person name="Goldberg J."/>
            <person name="Griggs A."/>
            <person name="Gujja S."/>
            <person name="Hansen M."/>
            <person name="Howarth C."/>
            <person name="Imamovic A."/>
            <person name="Ireland A."/>
            <person name="Larimer J."/>
            <person name="McCowan C."/>
            <person name="Murphy C."/>
            <person name="Pearson M."/>
            <person name="Poon T.W."/>
            <person name="Priest M."/>
            <person name="Roberts A."/>
            <person name="Saif S."/>
            <person name="Shea T."/>
            <person name="Sykes S."/>
            <person name="Wortman J."/>
            <person name="Nusbaum C."/>
            <person name="Birren B."/>
        </authorList>
    </citation>
    <scope>NUCLEOTIDE SEQUENCE [LARGE SCALE GENOMIC DNA]</scope>
    <source>
        <strain evidence="1 2">NCTC 12740</strain>
    </source>
</reference>
<dbReference type="PATRIC" id="fig|1357399.3.peg.1215"/>
<dbReference type="HOGENOM" id="CLU_1173743_0_0_7"/>
<comment type="caution">
    <text evidence="1">The sequence shown here is derived from an EMBL/GenBank/DDBJ whole genome shotgun (WGS) entry which is preliminary data.</text>
</comment>
<accession>V8CHC7</accession>
<organism evidence="1 2">
    <name type="scientific">Helicobacter canis NCTC 12740</name>
    <dbReference type="NCBI Taxonomy" id="1357399"/>
    <lineage>
        <taxon>Bacteria</taxon>
        <taxon>Pseudomonadati</taxon>
        <taxon>Campylobacterota</taxon>
        <taxon>Epsilonproteobacteria</taxon>
        <taxon>Campylobacterales</taxon>
        <taxon>Helicobacteraceae</taxon>
        <taxon>Helicobacter</taxon>
    </lineage>
</organism>
<dbReference type="Proteomes" id="UP000018688">
    <property type="component" value="Unassembled WGS sequence"/>
</dbReference>
<evidence type="ECO:0000313" key="2">
    <source>
        <dbReference type="Proteomes" id="UP000018688"/>
    </source>
</evidence>
<evidence type="ECO:0008006" key="3">
    <source>
        <dbReference type="Google" id="ProtNLM"/>
    </source>
</evidence>
<sequence>MMTYREALEIIMENNGGFAPLNLIYKNIWNYKDKSEIKGQTPNATIRETLQRSKVFFPLGIGVWGLSKYKHILTAKETPIKTKAEKQERMHAKIQGMLLELGNQRGLDTYTNDKSWIFNNKKLGSLCSLQEIPPFTYNEIIQRSVKYVDVAWFSQDKYAFPVRICEVEDSTDFRAALTKFKELEFFNTEFYCISNDKRKAKFDTEINKNAFKSLINRVGFISYEQIIATYEHEMKKIRF</sequence>
<dbReference type="AlphaFoldDB" id="V8CHC7"/>
<dbReference type="eggNOG" id="ENOG503038D">
    <property type="taxonomic scope" value="Bacteria"/>
</dbReference>